<organism evidence="2 3">
    <name type="scientific">Caenorhabditis angaria</name>
    <dbReference type="NCBI Taxonomy" id="860376"/>
    <lineage>
        <taxon>Eukaryota</taxon>
        <taxon>Metazoa</taxon>
        <taxon>Ecdysozoa</taxon>
        <taxon>Nematoda</taxon>
        <taxon>Chromadorea</taxon>
        <taxon>Rhabditida</taxon>
        <taxon>Rhabditina</taxon>
        <taxon>Rhabditomorpha</taxon>
        <taxon>Rhabditoidea</taxon>
        <taxon>Rhabditidae</taxon>
        <taxon>Peloderinae</taxon>
        <taxon>Caenorhabditis</taxon>
    </lineage>
</organism>
<reference evidence="2" key="1">
    <citation type="submission" date="2022-11" db="EMBL/GenBank/DDBJ databases">
        <authorList>
            <person name="Kikuchi T."/>
        </authorList>
    </citation>
    <scope>NUCLEOTIDE SEQUENCE</scope>
    <source>
        <strain evidence="2">PS1010</strain>
    </source>
</reference>
<gene>
    <name evidence="2" type="ORF">CAMP_LOCUS4031</name>
</gene>
<feature type="transmembrane region" description="Helical" evidence="1">
    <location>
        <begin position="148"/>
        <end position="168"/>
    </location>
</feature>
<keyword evidence="1" id="KW-1133">Transmembrane helix</keyword>
<sequence>MSNNKRMSAIRLVVNEGTPNYGGVVSFTPQFGTKKMVSIRTLTWTFILMQLVVSCAFFVVSLAIICAKMNSISIFEEKNIVSLDWWIFCVLSFSMIINTIIAMYALSEHNKYMLIPHIVFLILCNILGLRVFYYSINIFDSSDFNCYIGLTSITSVQSFLLFCLVFEIRTFRSMTWLVYFIFRSVQKNITIFHCCFALFIILLSLLSIALLVRNCVRCIIAHFVIHIIISLIFIGKLITAFFIGNLQITIPMIITNISNFCTFFFEIRYFQKLPK</sequence>
<evidence type="ECO:0000313" key="3">
    <source>
        <dbReference type="Proteomes" id="UP001152747"/>
    </source>
</evidence>
<dbReference type="AlphaFoldDB" id="A0A9P1IAB7"/>
<keyword evidence="1" id="KW-0472">Membrane</keyword>
<dbReference type="OrthoDB" id="5841292at2759"/>
<keyword evidence="3" id="KW-1185">Reference proteome</keyword>
<feature type="transmembrane region" description="Helical" evidence="1">
    <location>
        <begin position="219"/>
        <end position="243"/>
    </location>
</feature>
<feature type="transmembrane region" description="Helical" evidence="1">
    <location>
        <begin position="189"/>
        <end position="213"/>
    </location>
</feature>
<feature type="transmembrane region" description="Helical" evidence="1">
    <location>
        <begin position="42"/>
        <end position="65"/>
    </location>
</feature>
<feature type="transmembrane region" description="Helical" evidence="1">
    <location>
        <begin position="118"/>
        <end position="136"/>
    </location>
</feature>
<feature type="transmembrane region" description="Helical" evidence="1">
    <location>
        <begin position="85"/>
        <end position="106"/>
    </location>
</feature>
<dbReference type="Proteomes" id="UP001152747">
    <property type="component" value="Unassembled WGS sequence"/>
</dbReference>
<evidence type="ECO:0000256" key="1">
    <source>
        <dbReference type="SAM" id="Phobius"/>
    </source>
</evidence>
<evidence type="ECO:0000313" key="2">
    <source>
        <dbReference type="EMBL" id="CAI5441394.1"/>
    </source>
</evidence>
<comment type="caution">
    <text evidence="2">The sequence shown here is derived from an EMBL/GenBank/DDBJ whole genome shotgun (WGS) entry which is preliminary data.</text>
</comment>
<keyword evidence="1" id="KW-0812">Transmembrane</keyword>
<protein>
    <submittedName>
        <fullName evidence="2">Uncharacterized protein</fullName>
    </submittedName>
</protein>
<name>A0A9P1IAB7_9PELO</name>
<dbReference type="EMBL" id="CANHGI010000002">
    <property type="protein sequence ID" value="CAI5441394.1"/>
    <property type="molecule type" value="Genomic_DNA"/>
</dbReference>
<proteinExistence type="predicted"/>
<accession>A0A9P1IAB7</accession>